<dbReference type="HAMAP" id="MF_00855">
    <property type="entry name" value="RbcX"/>
    <property type="match status" value="1"/>
</dbReference>
<dbReference type="InterPro" id="IPR003435">
    <property type="entry name" value="Chaperonin_RcbX"/>
</dbReference>
<feature type="compositionally biased region" description="Polar residues" evidence="9">
    <location>
        <begin position="110"/>
        <end position="120"/>
    </location>
</feature>
<evidence type="ECO:0000256" key="5">
    <source>
        <dbReference type="ARBA" id="ARBA00023669"/>
    </source>
</evidence>
<keyword evidence="5 8" id="KW-1282">Carboxysome</keyword>
<evidence type="ECO:0000313" key="10">
    <source>
        <dbReference type="EMBL" id="MBR8826494.1"/>
    </source>
</evidence>
<dbReference type="Proteomes" id="UP000767446">
    <property type="component" value="Unassembled WGS sequence"/>
</dbReference>
<dbReference type="NCBIfam" id="NF047598">
    <property type="entry name" value="ChaprRbcXCyano"/>
    <property type="match status" value="1"/>
</dbReference>
<keyword evidence="2 8" id="KW-0602">Photosynthesis</keyword>
<evidence type="ECO:0000256" key="4">
    <source>
        <dbReference type="ARBA" id="ARBA00023300"/>
    </source>
</evidence>
<evidence type="ECO:0000256" key="8">
    <source>
        <dbReference type="HAMAP-Rule" id="MF_00855"/>
    </source>
</evidence>
<dbReference type="PANTHER" id="PTHR33791:SF1">
    <property type="entry name" value="RUBISCO CHAPERONE RBCX"/>
    <property type="match status" value="1"/>
</dbReference>
<protein>
    <recommendedName>
        <fullName evidence="6 8">RuBisCO chaperone RbcX</fullName>
    </recommendedName>
</protein>
<dbReference type="AlphaFoldDB" id="A0A941GLU3"/>
<keyword evidence="4 8" id="KW-0120">Carbon dioxide fixation</keyword>
<dbReference type="GO" id="GO:0031470">
    <property type="term" value="C:carboxysome"/>
    <property type="evidence" value="ECO:0007669"/>
    <property type="project" value="UniProtKB-SubCell"/>
</dbReference>
<dbReference type="GO" id="GO:0110102">
    <property type="term" value="P:ribulose bisphosphate carboxylase complex assembly"/>
    <property type="evidence" value="ECO:0007669"/>
    <property type="project" value="UniProtKB-UniRule"/>
</dbReference>
<comment type="caution">
    <text evidence="10">The sequence shown here is derived from an EMBL/GenBank/DDBJ whole genome shotgun (WGS) entry which is preliminary data.</text>
</comment>
<comment type="function">
    <text evidence="8">An RbcL-specific chaperone. The central cleft of the RbcX homodimer (RbcX2) binds the C-terminus of an RbcL monomer, stabilizing the C-terminus and probably preventing its reassociation with chaperonin GroEL-ES. At the same time the peripheral region of RbcX2 binds a second RbcL monomer, bridging the RbcL homodimers in the correct orientation. The RbcX2(2)-bound RbcL dimers then assemble into the RbcL8 core (RbcL8-(RbcX2)8). RbcS binding triggers the release of RbcX2.</text>
</comment>
<dbReference type="SUPFAM" id="SSF158615">
    <property type="entry name" value="RbcX-like"/>
    <property type="match status" value="1"/>
</dbReference>
<reference evidence="10" key="1">
    <citation type="submission" date="2021-02" db="EMBL/GenBank/DDBJ databases">
        <title>Metagenome analyses of Stigonema ocellatum DSM 106950, Chlorogloea purpurea SAG 13.99 and Gomphosphaeria aponina DSM 107014.</title>
        <authorList>
            <person name="Marter P."/>
            <person name="Huang S."/>
        </authorList>
    </citation>
    <scope>NUCLEOTIDE SEQUENCE</scope>
    <source>
        <strain evidence="10">JP213</strain>
    </source>
</reference>
<evidence type="ECO:0000256" key="9">
    <source>
        <dbReference type="SAM" id="MobiDB-lite"/>
    </source>
</evidence>
<keyword evidence="1 8" id="KW-0963">Cytoplasm</keyword>
<dbReference type="GO" id="GO:0044183">
    <property type="term" value="F:protein folding chaperone"/>
    <property type="evidence" value="ECO:0007669"/>
    <property type="project" value="InterPro"/>
</dbReference>
<dbReference type="InterPro" id="IPR038052">
    <property type="entry name" value="Chaperonin_RbcX_sf"/>
</dbReference>
<evidence type="ECO:0000256" key="1">
    <source>
        <dbReference type="ARBA" id="ARBA00022490"/>
    </source>
</evidence>
<comment type="similarity">
    <text evidence="8">Belongs to the RbcX family.</text>
</comment>
<name>A0A941GLU3_9CHRO</name>
<feature type="compositionally biased region" description="Acidic residues" evidence="9">
    <location>
        <begin position="121"/>
        <end position="130"/>
    </location>
</feature>
<dbReference type="GO" id="GO:0015979">
    <property type="term" value="P:photosynthesis"/>
    <property type="evidence" value="ECO:0007669"/>
    <property type="project" value="UniProtKB-KW"/>
</dbReference>
<dbReference type="GO" id="GO:0005737">
    <property type="term" value="C:cytoplasm"/>
    <property type="evidence" value="ECO:0007669"/>
    <property type="project" value="UniProtKB-SubCell"/>
</dbReference>
<comment type="domain">
    <text evidence="8">The homodimer has 2 functional domains, a central cleft essential for production of soluble RbcL in which the RbcL peptide binds, and a polar surface which plays a role in correct RbcL subunit arrangement.</text>
</comment>
<dbReference type="PANTHER" id="PTHR33791">
    <property type="entry name" value="CHAPERONIN-LIKE RBCX PROTEIN 1, CHLOROPLASTIC"/>
    <property type="match status" value="1"/>
</dbReference>
<feature type="region of interest" description="Disordered" evidence="9">
    <location>
        <begin position="108"/>
        <end position="130"/>
    </location>
</feature>
<evidence type="ECO:0000256" key="6">
    <source>
        <dbReference type="ARBA" id="ARBA00023866"/>
    </source>
</evidence>
<keyword evidence="3 8" id="KW-0143">Chaperone</keyword>
<dbReference type="EMBL" id="JADQBC010000004">
    <property type="protein sequence ID" value="MBR8826494.1"/>
    <property type="molecule type" value="Genomic_DNA"/>
</dbReference>
<sequence>MHPKQVAQETAKVLQSYLTYQAVRTIINQLSETNPTQAIWLSQYSSGNTIQDGEAYLEGLMLEHKDLVLRIMTVRQHLAEQVLEFLPEMVRTGIEQANLERRRQLLERLTQSQPSTSVSDTELDVNESSD</sequence>
<evidence type="ECO:0000313" key="11">
    <source>
        <dbReference type="Proteomes" id="UP000767446"/>
    </source>
</evidence>
<dbReference type="InterPro" id="IPR046381">
    <property type="entry name" value="RbcX"/>
</dbReference>
<organism evidence="10 11">
    <name type="scientific">Gomphosphaeria aponina SAG 52.96 = DSM 107014</name>
    <dbReference type="NCBI Taxonomy" id="1521640"/>
    <lineage>
        <taxon>Bacteria</taxon>
        <taxon>Bacillati</taxon>
        <taxon>Cyanobacteriota</taxon>
        <taxon>Cyanophyceae</taxon>
        <taxon>Oscillatoriophycideae</taxon>
        <taxon>Chroococcales</taxon>
        <taxon>Gomphosphaeriaceae</taxon>
        <taxon>Gomphosphaeria</taxon>
    </lineage>
</organism>
<evidence type="ECO:0000256" key="3">
    <source>
        <dbReference type="ARBA" id="ARBA00023186"/>
    </source>
</evidence>
<evidence type="ECO:0000256" key="7">
    <source>
        <dbReference type="ARBA" id="ARBA00024446"/>
    </source>
</evidence>
<proteinExistence type="inferred from homology"/>
<evidence type="ECO:0000256" key="2">
    <source>
        <dbReference type="ARBA" id="ARBA00022531"/>
    </source>
</evidence>
<gene>
    <name evidence="8" type="primary">rbcX</name>
    <name evidence="10" type="ORF">DSM107014_01075</name>
</gene>
<comment type="subcellular location">
    <subcellularLocation>
        <location evidence="8">Carboxysome</location>
    </subcellularLocation>
    <subcellularLocation>
        <location evidence="8">Cytoplasm</location>
    </subcellularLocation>
    <text evidence="8">Most protein is cytoplasmic, but some is in the carboxysome.</text>
</comment>
<comment type="subunit">
    <text evidence="8">Homodimer. Interacts with the exposed C-terminal peptide of RbcL via its central cleft, contacts a second RbcL monomer via its peripheral polar surface.</text>
</comment>
<dbReference type="GO" id="GO:0015977">
    <property type="term" value="P:carbon fixation"/>
    <property type="evidence" value="ECO:0007669"/>
    <property type="project" value="UniProtKB-UniRule"/>
</dbReference>
<keyword evidence="7" id="KW-1283">Bacterial microcompartment</keyword>
<dbReference type="Pfam" id="PF02341">
    <property type="entry name" value="RbcX"/>
    <property type="match status" value="1"/>
</dbReference>
<dbReference type="Gene3D" id="1.10.1200.210">
    <property type="entry name" value="Chaperonin-like RbcX"/>
    <property type="match status" value="1"/>
</dbReference>
<accession>A0A941GLU3</accession>